<dbReference type="STRING" id="1754192.A0A1Y1X937"/>
<proteinExistence type="predicted"/>
<dbReference type="GO" id="GO:0005509">
    <property type="term" value="F:calcium ion binding"/>
    <property type="evidence" value="ECO:0007669"/>
    <property type="project" value="InterPro"/>
</dbReference>
<evidence type="ECO:0000256" key="4">
    <source>
        <dbReference type="ARBA" id="ARBA00023136"/>
    </source>
</evidence>
<evidence type="ECO:0000256" key="6">
    <source>
        <dbReference type="SAM" id="Phobius"/>
    </source>
</evidence>
<dbReference type="OrthoDB" id="10039147at2759"/>
<protein>
    <submittedName>
        <fullName evidence="8">DUF1682-domain-containing protein</fullName>
    </submittedName>
</protein>
<gene>
    <name evidence="8" type="ORF">BCR32DRAFT_292799</name>
</gene>
<dbReference type="AlphaFoldDB" id="A0A1Y1X937"/>
<reference evidence="8 9" key="2">
    <citation type="submission" date="2016-08" db="EMBL/GenBank/DDBJ databases">
        <title>Pervasive Adenine N6-methylation of Active Genes in Fungi.</title>
        <authorList>
            <consortium name="DOE Joint Genome Institute"/>
            <person name="Mondo S.J."/>
            <person name="Dannebaum R.O."/>
            <person name="Kuo R.C."/>
            <person name="Labutti K."/>
            <person name="Haridas S."/>
            <person name="Kuo A."/>
            <person name="Salamov A."/>
            <person name="Ahrendt S.R."/>
            <person name="Lipzen A."/>
            <person name="Sullivan W."/>
            <person name="Andreopoulos W.B."/>
            <person name="Clum A."/>
            <person name="Lindquist E."/>
            <person name="Daum C."/>
            <person name="Ramamoorthy G.K."/>
            <person name="Gryganskyi A."/>
            <person name="Culley D."/>
            <person name="Magnuson J.K."/>
            <person name="James T.Y."/>
            <person name="O'Malley M.A."/>
            <person name="Stajich J.E."/>
            <person name="Spatafora J.W."/>
            <person name="Visel A."/>
            <person name="Grigoriev I.V."/>
        </authorList>
    </citation>
    <scope>NUCLEOTIDE SEQUENCE [LARGE SCALE GENOMIC DNA]</scope>
    <source>
        <strain evidence="8 9">S4</strain>
    </source>
</reference>
<evidence type="ECO:0000256" key="3">
    <source>
        <dbReference type="ARBA" id="ARBA00022989"/>
    </source>
</evidence>
<feature type="region of interest" description="Disordered" evidence="5">
    <location>
        <begin position="383"/>
        <end position="432"/>
    </location>
</feature>
<keyword evidence="4 6" id="KW-0472">Membrane</keyword>
<dbReference type="PANTHER" id="PTHR12883">
    <property type="entry name" value="ADIPOCYTE-SPECIFIC PROTEIN 4-RELATED"/>
    <property type="match status" value="1"/>
</dbReference>
<dbReference type="PANTHER" id="PTHR12883:SF0">
    <property type="entry name" value="PAT COMPLEX SUBUNIT CCDC47"/>
    <property type="match status" value="1"/>
</dbReference>
<feature type="compositionally biased region" description="Basic residues" evidence="5">
    <location>
        <begin position="420"/>
        <end position="432"/>
    </location>
</feature>
<dbReference type="Pfam" id="PF07946">
    <property type="entry name" value="CCDC47"/>
    <property type="match status" value="1"/>
</dbReference>
<evidence type="ECO:0000256" key="1">
    <source>
        <dbReference type="ARBA" id="ARBA00004167"/>
    </source>
</evidence>
<feature type="signal peptide" evidence="7">
    <location>
        <begin position="1"/>
        <end position="22"/>
    </location>
</feature>
<feature type="transmembrane region" description="Helical" evidence="6">
    <location>
        <begin position="84"/>
        <end position="103"/>
    </location>
</feature>
<dbReference type="GO" id="GO:0032469">
    <property type="term" value="P:endoplasmic reticulum calcium ion homeostasis"/>
    <property type="evidence" value="ECO:0007669"/>
    <property type="project" value="InterPro"/>
</dbReference>
<keyword evidence="3 6" id="KW-1133">Transmembrane helix</keyword>
<reference evidence="8 9" key="1">
    <citation type="submission" date="2016-08" db="EMBL/GenBank/DDBJ databases">
        <title>A Parts List for Fungal Cellulosomes Revealed by Comparative Genomics.</title>
        <authorList>
            <consortium name="DOE Joint Genome Institute"/>
            <person name="Haitjema C.H."/>
            <person name="Gilmore S.P."/>
            <person name="Henske J.K."/>
            <person name="Solomon K.V."/>
            <person name="De Groot R."/>
            <person name="Kuo A."/>
            <person name="Mondo S.J."/>
            <person name="Salamov A.A."/>
            <person name="Labutti K."/>
            <person name="Zhao Z."/>
            <person name="Chiniquy J."/>
            <person name="Barry K."/>
            <person name="Brewer H.M."/>
            <person name="Purvine S.O."/>
            <person name="Wright A.T."/>
            <person name="Boxma B."/>
            <person name="Van Alen T."/>
            <person name="Hackstein J.H."/>
            <person name="Baker S.E."/>
            <person name="Grigoriev I.V."/>
            <person name="O'Malley M.A."/>
        </authorList>
    </citation>
    <scope>NUCLEOTIDE SEQUENCE [LARGE SCALE GENOMIC DNA]</scope>
    <source>
        <strain evidence="8 9">S4</strain>
    </source>
</reference>
<organism evidence="8 9">
    <name type="scientific">Anaeromyces robustus</name>
    <dbReference type="NCBI Taxonomy" id="1754192"/>
    <lineage>
        <taxon>Eukaryota</taxon>
        <taxon>Fungi</taxon>
        <taxon>Fungi incertae sedis</taxon>
        <taxon>Chytridiomycota</taxon>
        <taxon>Chytridiomycota incertae sedis</taxon>
        <taxon>Neocallimastigomycetes</taxon>
        <taxon>Neocallimastigales</taxon>
        <taxon>Neocallimastigaceae</taxon>
        <taxon>Anaeromyces</taxon>
    </lineage>
</organism>
<comment type="caution">
    <text evidence="8">The sequence shown here is derived from an EMBL/GenBank/DDBJ whole genome shotgun (WGS) entry which is preliminary data.</text>
</comment>
<comment type="subcellular location">
    <subcellularLocation>
        <location evidence="1">Membrane</location>
        <topology evidence="1">Single-pass membrane protein</topology>
    </subcellularLocation>
</comment>
<evidence type="ECO:0000313" key="9">
    <source>
        <dbReference type="Proteomes" id="UP000193944"/>
    </source>
</evidence>
<keyword evidence="2 6" id="KW-0812">Transmembrane</keyword>
<dbReference type="GO" id="GO:0005783">
    <property type="term" value="C:endoplasmic reticulum"/>
    <property type="evidence" value="ECO:0007669"/>
    <property type="project" value="InterPro"/>
</dbReference>
<evidence type="ECO:0000256" key="7">
    <source>
        <dbReference type="SAM" id="SignalP"/>
    </source>
</evidence>
<feature type="chain" id="PRO_5012372603" evidence="7">
    <location>
        <begin position="23"/>
        <end position="432"/>
    </location>
</feature>
<keyword evidence="7" id="KW-0732">Signal</keyword>
<name>A0A1Y1X937_9FUNG</name>
<evidence type="ECO:0000313" key="8">
    <source>
        <dbReference type="EMBL" id="ORX82228.1"/>
    </source>
</evidence>
<dbReference type="GO" id="GO:0016020">
    <property type="term" value="C:membrane"/>
    <property type="evidence" value="ECO:0007669"/>
    <property type="project" value="UniProtKB-SubCell"/>
</dbReference>
<keyword evidence="9" id="KW-1185">Reference proteome</keyword>
<dbReference type="EMBL" id="MCFG01000100">
    <property type="protein sequence ID" value="ORX82228.1"/>
    <property type="molecule type" value="Genomic_DNA"/>
</dbReference>
<evidence type="ECO:0000256" key="2">
    <source>
        <dbReference type="ARBA" id="ARBA00022692"/>
    </source>
</evidence>
<feature type="compositionally biased region" description="Basic and acidic residues" evidence="5">
    <location>
        <begin position="393"/>
        <end position="419"/>
    </location>
</feature>
<dbReference type="Proteomes" id="UP000193944">
    <property type="component" value="Unassembled WGS sequence"/>
</dbReference>
<dbReference type="InterPro" id="IPR012879">
    <property type="entry name" value="CCDC47"/>
</dbReference>
<evidence type="ECO:0000256" key="5">
    <source>
        <dbReference type="SAM" id="MobiDB-lite"/>
    </source>
</evidence>
<accession>A0A1Y1X937</accession>
<sequence>MNSKKLFIICLFALFFISTVLAQDSDDEEYVPNEKVEEEIQKEEAFINNNDNDQFDTQQADEEPKPLNYNSKNFFKVYKLKNPLVEAGLVSALAVYLIVYFIGKDKNEKIAKGWLISTYKIWKENFAELGIEDASTLVRDGNHEFWYYATGRKHCKSVFTRVKLCPRQDIISTIIGLFKPTHDKIVMEAVLNKNESDDFVFALMDRKMEKEIKKGRYDLKTFPRRYKGNNAPSQYEYTVLTDAYDFANRFFDNTYVKHAIQLSLGQLDNPVCQRNNPWIESIIITDQPTAEPDIEKILSDEPPAPPQKTLTITARIPSNLNKQTDDMEAVVVELTELIIRIIDFIGEHGTVDNDTRNQLKKARDNAKASITHKIEERNKEELNKKKLEKKRARANEVNKLSPEKQKKYEEKLRKQELKKSLKKQAKKGKVVF</sequence>